<organism evidence="5 6">
    <name type="scientific">Carpinus fangiana</name>
    <dbReference type="NCBI Taxonomy" id="176857"/>
    <lineage>
        <taxon>Eukaryota</taxon>
        <taxon>Viridiplantae</taxon>
        <taxon>Streptophyta</taxon>
        <taxon>Embryophyta</taxon>
        <taxon>Tracheophyta</taxon>
        <taxon>Spermatophyta</taxon>
        <taxon>Magnoliopsida</taxon>
        <taxon>eudicotyledons</taxon>
        <taxon>Gunneridae</taxon>
        <taxon>Pentapetalae</taxon>
        <taxon>rosids</taxon>
        <taxon>fabids</taxon>
        <taxon>Fagales</taxon>
        <taxon>Betulaceae</taxon>
        <taxon>Carpinus</taxon>
    </lineage>
</organism>
<dbReference type="OrthoDB" id="1394818at2759"/>
<evidence type="ECO:0000256" key="3">
    <source>
        <dbReference type="SAM" id="MobiDB-lite"/>
    </source>
</evidence>
<feature type="compositionally biased region" description="Polar residues" evidence="3">
    <location>
        <begin position="866"/>
        <end position="878"/>
    </location>
</feature>
<feature type="region of interest" description="Disordered" evidence="3">
    <location>
        <begin position="219"/>
        <end position="339"/>
    </location>
</feature>
<dbReference type="InterPro" id="IPR019487">
    <property type="entry name" value="RAM_signalling_pathway_SOG2"/>
</dbReference>
<evidence type="ECO:0000259" key="4">
    <source>
        <dbReference type="Pfam" id="PF23598"/>
    </source>
</evidence>
<feature type="domain" description="Disease resistance R13L4/SHOC-2-like LRR" evidence="4">
    <location>
        <begin position="92"/>
        <end position="172"/>
    </location>
</feature>
<dbReference type="InterPro" id="IPR050216">
    <property type="entry name" value="LRR_domain-containing"/>
</dbReference>
<dbReference type="PROSITE" id="PS51450">
    <property type="entry name" value="LRR"/>
    <property type="match status" value="2"/>
</dbReference>
<feature type="region of interest" description="Disordered" evidence="3">
    <location>
        <begin position="180"/>
        <end position="201"/>
    </location>
</feature>
<evidence type="ECO:0000313" key="5">
    <source>
        <dbReference type="EMBL" id="KAB8611410.1"/>
    </source>
</evidence>
<evidence type="ECO:0000256" key="2">
    <source>
        <dbReference type="ARBA" id="ARBA00022737"/>
    </source>
</evidence>
<keyword evidence="6" id="KW-1185">Reference proteome</keyword>
<keyword evidence="1" id="KW-0433">Leucine-rich repeat</keyword>
<feature type="compositionally biased region" description="Polar residues" evidence="3">
    <location>
        <begin position="651"/>
        <end position="661"/>
    </location>
</feature>
<dbReference type="SMART" id="SM00369">
    <property type="entry name" value="LRR_TYP"/>
    <property type="match status" value="2"/>
</dbReference>
<dbReference type="Pfam" id="PF10428">
    <property type="entry name" value="SOG2"/>
    <property type="match status" value="1"/>
</dbReference>
<feature type="region of interest" description="Disordered" evidence="3">
    <location>
        <begin position="862"/>
        <end position="916"/>
    </location>
</feature>
<sequence length="1014" mass="110186">MADDDTADSPRKGDALTIAREAIELHHETIQREHEGQHLPAPLFGSCCVDLSSLKLTSLPDELIDIIRNEVNVLRLDRNLLATLSSLGPRLPEFSRLRYLSLRHNRITEFPRELLDLANLEVLDLKDNLLTALPEDLSRLSRIKKLTIKENKVTSLPTCIGSMHSLSMLSATDNPITFPPPDKWLIDSPKSKGESSTANSDVQATIRLKKFMLEHVKGERLRVETDSERQSESNTETTPKPAKRQTSGRFPIRPSTSSIDISAMAGPGSPRMPVKPPSLPLSKHVRVPTGPRSAALRPSIAPLASNNSERNRSNSESQTFTTIRERRRGVIHPKSGSDQARLDTQKLNRLSHARGISFPSNLQNGVSAYGVTDDSSPPSPVDTEPARGAFVSRLSSLPEKKRKSQFYDPRVELAHGVDFVLCQLRFPLHYIKENIKDGASRRPLFERAYHGVYAHLDELRRRLQSAEIDSEDAEEGEAPDALERIYDSCQKCLRGFEQFLETLQQQVALVVQQANAAYVRSLMLLLYGGLVELRNANSKVLPDTHRQEHFALSNEFNQLRAGSPHYSPKHSHTVSRNFSMDDPNADRPLTSLRVRDKTTKSNPRRSPNMRPKPLALHGRGPSGSLASLNGYPSRGYEAYNGNPISEPPGLSRSNTLASTSVDFDDPREEQVFQDIWNKLMIACDTTARALPTCEMQLNHSRRSRRGLNNHEAGILDDVSAKCSLTLHSASALRGRLHSMRHSRSRESPEFWQLCLSLTSAQAAFVQALKKSIHAGLVPSAVKSGVRPVHDSIKAAGSAISASCWRQYTSAPSRKPSAVAVADPTFPTGLVSPPPTAPLKQQYPIPMNTAMVPAPSLNLAPGPALVNTGSPTSSNTVKSPPTLGLNTKGYVSPPNPNDPQSAVSSVNSGMTSGSVTPLPATPLTASLGPAAAATVPTVVGKQLPLHPGAVNNGPVVQSIVGHGNVTGATNGNSSINGVGMSTPNLQGMLVNHANGEGTVRAVQRSASMSRRPGPI</sequence>
<evidence type="ECO:0000313" key="6">
    <source>
        <dbReference type="Proteomes" id="UP000327013"/>
    </source>
</evidence>
<feature type="compositionally biased region" description="Basic and acidic residues" evidence="3">
    <location>
        <begin position="219"/>
        <end position="231"/>
    </location>
</feature>
<feature type="compositionally biased region" description="Polar residues" evidence="3">
    <location>
        <begin position="232"/>
        <end position="260"/>
    </location>
</feature>
<dbReference type="Proteomes" id="UP000327013">
    <property type="component" value="Unassembled WGS sequence"/>
</dbReference>
<name>A0A5N6L2E1_9ROSI</name>
<comment type="caution">
    <text evidence="5">The sequence shown here is derived from an EMBL/GenBank/DDBJ whole genome shotgun (WGS) entry which is preliminary data.</text>
</comment>
<dbReference type="AlphaFoldDB" id="A0A5N6L2E1"/>
<dbReference type="SUPFAM" id="SSF52058">
    <property type="entry name" value="L domain-like"/>
    <property type="match status" value="1"/>
</dbReference>
<reference evidence="5 6" key="1">
    <citation type="submission" date="2019-06" db="EMBL/GenBank/DDBJ databases">
        <title>A chromosomal-level reference genome of Carpinus fangiana (Coryloideae, Betulaceae).</title>
        <authorList>
            <person name="Yang X."/>
            <person name="Wang Z."/>
            <person name="Zhang L."/>
            <person name="Hao G."/>
            <person name="Liu J."/>
            <person name="Yang Y."/>
        </authorList>
    </citation>
    <scope>NUCLEOTIDE SEQUENCE [LARGE SCALE GENOMIC DNA]</scope>
    <source>
        <strain evidence="5">Cfa_2016G</strain>
        <tissue evidence="5">Leaf</tissue>
    </source>
</reference>
<gene>
    <name evidence="5" type="ORF">FH972_025915</name>
</gene>
<dbReference type="GO" id="GO:0005737">
    <property type="term" value="C:cytoplasm"/>
    <property type="evidence" value="ECO:0007669"/>
    <property type="project" value="TreeGrafter"/>
</dbReference>
<feature type="compositionally biased region" description="Polar residues" evidence="3">
    <location>
        <begin position="897"/>
        <end position="914"/>
    </location>
</feature>
<dbReference type="InterPro" id="IPR032675">
    <property type="entry name" value="LRR_dom_sf"/>
</dbReference>
<dbReference type="InterPro" id="IPR001611">
    <property type="entry name" value="Leu-rich_rpt"/>
</dbReference>
<protein>
    <recommendedName>
        <fullName evidence="4">Disease resistance R13L4/SHOC-2-like LRR domain-containing protein</fullName>
    </recommendedName>
</protein>
<accession>A0A5N6L2E1</accession>
<dbReference type="Gene3D" id="3.80.10.10">
    <property type="entry name" value="Ribonuclease Inhibitor"/>
    <property type="match status" value="1"/>
</dbReference>
<dbReference type="InterPro" id="IPR003591">
    <property type="entry name" value="Leu-rich_rpt_typical-subtyp"/>
</dbReference>
<keyword evidence="2" id="KW-0677">Repeat</keyword>
<dbReference type="EMBL" id="VIBQ01000073">
    <property type="protein sequence ID" value="KAB8611410.1"/>
    <property type="molecule type" value="Genomic_DNA"/>
</dbReference>
<feature type="region of interest" description="Disordered" evidence="3">
    <location>
        <begin position="561"/>
        <end position="662"/>
    </location>
</feature>
<dbReference type="PANTHER" id="PTHR48051:SF1">
    <property type="entry name" value="RAS SUPPRESSOR PROTEIN 1"/>
    <property type="match status" value="1"/>
</dbReference>
<dbReference type="Pfam" id="PF23598">
    <property type="entry name" value="LRR_14"/>
    <property type="match status" value="1"/>
</dbReference>
<evidence type="ECO:0000256" key="1">
    <source>
        <dbReference type="ARBA" id="ARBA00022614"/>
    </source>
</evidence>
<proteinExistence type="predicted"/>
<dbReference type="InterPro" id="IPR055414">
    <property type="entry name" value="LRR_R13L4/SHOC2-like"/>
</dbReference>
<dbReference type="PANTHER" id="PTHR48051">
    <property type="match status" value="1"/>
</dbReference>